<dbReference type="SUPFAM" id="SSF56112">
    <property type="entry name" value="Protein kinase-like (PK-like)"/>
    <property type="match status" value="1"/>
</dbReference>
<sequence>MSGRGLPGLQTLRGSHREATSKLDVYSFGVFLLELLSGRHPSEHPNLTLDEMMSWLRSVSGEEGGENRLEVALACTTPSPEQRPMMW</sequence>
<accession>A0A8X8YVT1</accession>
<dbReference type="Pfam" id="PF07714">
    <property type="entry name" value="PK_Tyr_Ser-Thr"/>
    <property type="match status" value="1"/>
</dbReference>
<dbReference type="InterPro" id="IPR046959">
    <property type="entry name" value="PRK1-6/SRF4-like"/>
</dbReference>
<evidence type="ECO:0000259" key="1">
    <source>
        <dbReference type="PROSITE" id="PS50011"/>
    </source>
</evidence>
<feature type="domain" description="Protein kinase" evidence="1">
    <location>
        <begin position="1"/>
        <end position="87"/>
    </location>
</feature>
<reference evidence="2" key="2">
    <citation type="submission" date="2020-08" db="EMBL/GenBank/DDBJ databases">
        <title>Plant Genome Project.</title>
        <authorList>
            <person name="Zhang R.-G."/>
        </authorList>
    </citation>
    <scope>NUCLEOTIDE SEQUENCE</scope>
    <source>
        <strain evidence="2">Huo1</strain>
        <tissue evidence="2">Leaf</tissue>
    </source>
</reference>
<organism evidence="2">
    <name type="scientific">Salvia splendens</name>
    <name type="common">Scarlet sage</name>
    <dbReference type="NCBI Taxonomy" id="180675"/>
    <lineage>
        <taxon>Eukaryota</taxon>
        <taxon>Viridiplantae</taxon>
        <taxon>Streptophyta</taxon>
        <taxon>Embryophyta</taxon>
        <taxon>Tracheophyta</taxon>
        <taxon>Spermatophyta</taxon>
        <taxon>Magnoliopsida</taxon>
        <taxon>eudicotyledons</taxon>
        <taxon>Gunneridae</taxon>
        <taxon>Pentapetalae</taxon>
        <taxon>asterids</taxon>
        <taxon>lamiids</taxon>
        <taxon>Lamiales</taxon>
        <taxon>Lamiaceae</taxon>
        <taxon>Nepetoideae</taxon>
        <taxon>Mentheae</taxon>
        <taxon>Salviinae</taxon>
        <taxon>Salvia</taxon>
        <taxon>Salvia subgen. Calosphace</taxon>
        <taxon>core Calosphace</taxon>
    </lineage>
</organism>
<evidence type="ECO:0000313" key="3">
    <source>
        <dbReference type="Proteomes" id="UP000298416"/>
    </source>
</evidence>
<dbReference type="PROSITE" id="PS50011">
    <property type="entry name" value="PROTEIN_KINASE_DOM"/>
    <property type="match status" value="1"/>
</dbReference>
<dbReference type="InterPro" id="IPR011009">
    <property type="entry name" value="Kinase-like_dom_sf"/>
</dbReference>
<proteinExistence type="predicted"/>
<gene>
    <name evidence="2" type="ORF">SASPL_156525</name>
</gene>
<dbReference type="InterPro" id="IPR001245">
    <property type="entry name" value="Ser-Thr/Tyr_kinase_cat_dom"/>
</dbReference>
<dbReference type="GO" id="GO:0004672">
    <property type="term" value="F:protein kinase activity"/>
    <property type="evidence" value="ECO:0007669"/>
    <property type="project" value="InterPro"/>
</dbReference>
<keyword evidence="3" id="KW-1185">Reference proteome</keyword>
<protein>
    <recommendedName>
        <fullName evidence="1">Protein kinase domain-containing protein</fullName>
    </recommendedName>
</protein>
<dbReference type="EMBL" id="PNBA02000425">
    <property type="protein sequence ID" value="KAG6383712.1"/>
    <property type="molecule type" value="Genomic_DNA"/>
</dbReference>
<evidence type="ECO:0000313" key="2">
    <source>
        <dbReference type="EMBL" id="KAG6383712.1"/>
    </source>
</evidence>
<dbReference type="GO" id="GO:0005524">
    <property type="term" value="F:ATP binding"/>
    <property type="evidence" value="ECO:0007669"/>
    <property type="project" value="InterPro"/>
</dbReference>
<dbReference type="PANTHER" id="PTHR48007">
    <property type="entry name" value="LEUCINE-RICH REPEAT RECEPTOR-LIKE PROTEIN KINASE PXC1"/>
    <property type="match status" value="1"/>
</dbReference>
<dbReference type="Proteomes" id="UP000298416">
    <property type="component" value="Unassembled WGS sequence"/>
</dbReference>
<dbReference type="Gene3D" id="1.10.510.10">
    <property type="entry name" value="Transferase(Phosphotransferase) domain 1"/>
    <property type="match status" value="1"/>
</dbReference>
<name>A0A8X8YVT1_SALSN</name>
<reference evidence="2" key="1">
    <citation type="submission" date="2018-01" db="EMBL/GenBank/DDBJ databases">
        <authorList>
            <person name="Mao J.F."/>
        </authorList>
    </citation>
    <scope>NUCLEOTIDE SEQUENCE</scope>
    <source>
        <strain evidence="2">Huo1</strain>
        <tissue evidence="2">Leaf</tissue>
    </source>
</reference>
<dbReference type="PANTHER" id="PTHR48007:SF37">
    <property type="entry name" value="LEUCINE-RICH REPEAT PROTEIN KINASE FAMILY PROTEIN"/>
    <property type="match status" value="1"/>
</dbReference>
<dbReference type="AlphaFoldDB" id="A0A8X8YVT1"/>
<dbReference type="InterPro" id="IPR000719">
    <property type="entry name" value="Prot_kinase_dom"/>
</dbReference>
<comment type="caution">
    <text evidence="2">The sequence shown here is derived from an EMBL/GenBank/DDBJ whole genome shotgun (WGS) entry which is preliminary data.</text>
</comment>